<reference evidence="1" key="1">
    <citation type="submission" date="2020-11" db="EMBL/GenBank/DDBJ databases">
        <authorList>
            <person name="Tran Van P."/>
        </authorList>
    </citation>
    <scope>NUCLEOTIDE SEQUENCE</scope>
</reference>
<proteinExistence type="predicted"/>
<protein>
    <recommendedName>
        <fullName evidence="3">Protein kinase domain-containing protein</fullName>
    </recommendedName>
</protein>
<dbReference type="InterPro" id="IPR011009">
    <property type="entry name" value="Kinase-like_dom_sf"/>
</dbReference>
<evidence type="ECO:0000313" key="1">
    <source>
        <dbReference type="EMBL" id="CAD7661971.1"/>
    </source>
</evidence>
<evidence type="ECO:0000313" key="2">
    <source>
        <dbReference type="Proteomes" id="UP000728032"/>
    </source>
</evidence>
<evidence type="ECO:0008006" key="3">
    <source>
        <dbReference type="Google" id="ProtNLM"/>
    </source>
</evidence>
<gene>
    <name evidence="1" type="ORF">ONB1V03_LOCUS18531</name>
</gene>
<keyword evidence="2" id="KW-1185">Reference proteome</keyword>
<organism evidence="1">
    <name type="scientific">Oppiella nova</name>
    <dbReference type="NCBI Taxonomy" id="334625"/>
    <lineage>
        <taxon>Eukaryota</taxon>
        <taxon>Metazoa</taxon>
        <taxon>Ecdysozoa</taxon>
        <taxon>Arthropoda</taxon>
        <taxon>Chelicerata</taxon>
        <taxon>Arachnida</taxon>
        <taxon>Acari</taxon>
        <taxon>Acariformes</taxon>
        <taxon>Sarcoptiformes</taxon>
        <taxon>Oribatida</taxon>
        <taxon>Brachypylina</taxon>
        <taxon>Oppioidea</taxon>
        <taxon>Oppiidae</taxon>
        <taxon>Oppiella</taxon>
    </lineage>
</organism>
<sequence>MPMKVEIKINPSNNAFTDWMDKFDTLCPIGKGSFGEVWKVKHKSDVQKDESDSKENRGSIARHIIFFWSWVQTVYRIFLLLNHNYLVDNRKNP</sequence>
<dbReference type="AlphaFoldDB" id="A0A7R9QXD0"/>
<name>A0A7R9QXD0_9ACAR</name>
<dbReference type="Proteomes" id="UP000728032">
    <property type="component" value="Unassembled WGS sequence"/>
</dbReference>
<dbReference type="EMBL" id="OC940574">
    <property type="protein sequence ID" value="CAD7661971.1"/>
    <property type="molecule type" value="Genomic_DNA"/>
</dbReference>
<dbReference type="Gene3D" id="3.30.200.20">
    <property type="entry name" value="Phosphorylase Kinase, domain 1"/>
    <property type="match status" value="1"/>
</dbReference>
<accession>A0A7R9QXD0</accession>
<dbReference type="EMBL" id="CAJPVJ010025749">
    <property type="protein sequence ID" value="CAG2179107.1"/>
    <property type="molecule type" value="Genomic_DNA"/>
</dbReference>
<dbReference type="SUPFAM" id="SSF56112">
    <property type="entry name" value="Protein kinase-like (PK-like)"/>
    <property type="match status" value="1"/>
</dbReference>